<dbReference type="GeneID" id="36545464"/>
<dbReference type="PANTHER" id="PTHR37488">
    <property type="entry name" value="DUF1275 DOMAIN-CONTAINING PROTEIN"/>
    <property type="match status" value="1"/>
</dbReference>
<keyword evidence="4" id="KW-1185">Reference proteome</keyword>
<keyword evidence="2" id="KW-1133">Transmembrane helix</keyword>
<keyword evidence="2" id="KW-0812">Transmembrane</keyword>
<protein>
    <recommendedName>
        <fullName evidence="5">DUF1275 domain protein</fullName>
    </recommendedName>
</protein>
<dbReference type="PANTHER" id="PTHR37488:SF6">
    <property type="entry name" value="DUF1275 DOMAIN PROTEIN (AFU_ORTHOLOGUE AFUA_3G07550)"/>
    <property type="match status" value="1"/>
</dbReference>
<proteinExistence type="predicted"/>
<dbReference type="Pfam" id="PF06912">
    <property type="entry name" value="DUF1275"/>
    <property type="match status" value="1"/>
</dbReference>
<feature type="transmembrane region" description="Helical" evidence="2">
    <location>
        <begin position="271"/>
        <end position="290"/>
    </location>
</feature>
<dbReference type="RefSeq" id="XP_024696512.1">
    <property type="nucleotide sequence ID" value="XM_024837940.1"/>
</dbReference>
<feature type="transmembrane region" description="Helical" evidence="2">
    <location>
        <begin position="96"/>
        <end position="116"/>
    </location>
</feature>
<name>A0A2I1DDG0_ASPC2</name>
<sequence>MHNQPPPSSSGGIQPPGAPAANPNNQLIYWDASIAPNPSVPQFNDESRDPAGIWSVGGSTTVSLSGHQVALDDDTSFRSTLSRHFYADIDTTHTDILLIICAFVSGLVDGLAFNAWGSFASMQTGNAVFLALGVSGQPSRPEYRWAKSLISLATYMLSSITFIRVSRALGPRRRSTMVLSFGVQTALLFIAAMLIQCSVVSPEPEDLSAPMEWMQALPIALLAFQAGGQICASRTLGIDEIPTVVLTTLICDLLVDPHLLAKTNHKRNRRAAAFLALFVGAMTAGGLTKITEMVASLWFAMGLKLGITIAWLVWKPARGRKKDVEG</sequence>
<feature type="region of interest" description="Disordered" evidence="1">
    <location>
        <begin position="1"/>
        <end position="24"/>
    </location>
</feature>
<feature type="transmembrane region" description="Helical" evidence="2">
    <location>
        <begin position="296"/>
        <end position="314"/>
    </location>
</feature>
<feature type="transmembrane region" description="Helical" evidence="2">
    <location>
        <begin position="145"/>
        <end position="165"/>
    </location>
</feature>
<gene>
    <name evidence="3" type="ORF">P168DRAFT_294137</name>
</gene>
<dbReference type="AlphaFoldDB" id="A0A2I1DDG0"/>
<keyword evidence="2" id="KW-0472">Membrane</keyword>
<evidence type="ECO:0000313" key="4">
    <source>
        <dbReference type="Proteomes" id="UP000234254"/>
    </source>
</evidence>
<dbReference type="GO" id="GO:0016020">
    <property type="term" value="C:membrane"/>
    <property type="evidence" value="ECO:0007669"/>
    <property type="project" value="UniProtKB-SubCell"/>
</dbReference>
<dbReference type="Proteomes" id="UP000234254">
    <property type="component" value="Unassembled WGS sequence"/>
</dbReference>
<dbReference type="InterPro" id="IPR010699">
    <property type="entry name" value="DUF1275"/>
</dbReference>
<reference evidence="3" key="1">
    <citation type="submission" date="2016-12" db="EMBL/GenBank/DDBJ databases">
        <title>The genomes of Aspergillus section Nigri reveals drivers in fungal speciation.</title>
        <authorList>
            <consortium name="DOE Joint Genome Institute"/>
            <person name="Vesth T.C."/>
            <person name="Nybo J."/>
            <person name="Theobald S."/>
            <person name="Brandl J."/>
            <person name="Frisvad J.C."/>
            <person name="Nielsen K.F."/>
            <person name="Lyhne E.K."/>
            <person name="Kogle M.E."/>
            <person name="Kuo A."/>
            <person name="Riley R."/>
            <person name="Clum A."/>
            <person name="Nolan M."/>
            <person name="Lipzen A."/>
            <person name="Salamov A."/>
            <person name="Henrissat B."/>
            <person name="Wiebenga A."/>
            <person name="De vries R.P."/>
            <person name="Grigoriev I.V."/>
            <person name="Mortensen U.H."/>
            <person name="Andersen M.R."/>
            <person name="Baker S.E."/>
        </authorList>
    </citation>
    <scope>NUCLEOTIDE SEQUENCE</scope>
    <source>
        <strain evidence="3">IBT 28561</strain>
    </source>
</reference>
<feature type="transmembrane region" description="Helical" evidence="2">
    <location>
        <begin position="177"/>
        <end position="201"/>
    </location>
</feature>
<comment type="caution">
    <text evidence="3">The sequence shown here is derived from an EMBL/GenBank/DDBJ whole genome shotgun (WGS) entry which is preliminary data.</text>
</comment>
<feature type="transmembrane region" description="Helical" evidence="2">
    <location>
        <begin position="213"/>
        <end position="232"/>
    </location>
</feature>
<feature type="compositionally biased region" description="Low complexity" evidence="1">
    <location>
        <begin position="9"/>
        <end position="24"/>
    </location>
</feature>
<evidence type="ECO:0000313" key="3">
    <source>
        <dbReference type="EMBL" id="PKY07918.1"/>
    </source>
</evidence>
<dbReference type="VEuPathDB" id="FungiDB:P168DRAFT_294137"/>
<evidence type="ECO:0008006" key="5">
    <source>
        <dbReference type="Google" id="ProtNLM"/>
    </source>
</evidence>
<dbReference type="EMBL" id="MSFM01000001">
    <property type="protein sequence ID" value="PKY07918.1"/>
    <property type="molecule type" value="Genomic_DNA"/>
</dbReference>
<evidence type="ECO:0000256" key="1">
    <source>
        <dbReference type="SAM" id="MobiDB-lite"/>
    </source>
</evidence>
<accession>A0A2I1DDG0</accession>
<organism evidence="3 4">
    <name type="scientific">Aspergillus campestris (strain IBT 28561)</name>
    <dbReference type="NCBI Taxonomy" id="1392248"/>
    <lineage>
        <taxon>Eukaryota</taxon>
        <taxon>Fungi</taxon>
        <taxon>Dikarya</taxon>
        <taxon>Ascomycota</taxon>
        <taxon>Pezizomycotina</taxon>
        <taxon>Eurotiomycetes</taxon>
        <taxon>Eurotiomycetidae</taxon>
        <taxon>Eurotiales</taxon>
        <taxon>Aspergillaceae</taxon>
        <taxon>Aspergillus</taxon>
        <taxon>Aspergillus subgen. Circumdati</taxon>
    </lineage>
</organism>
<dbReference type="OrthoDB" id="5223589at2759"/>
<evidence type="ECO:0000256" key="2">
    <source>
        <dbReference type="SAM" id="Phobius"/>
    </source>
</evidence>